<feature type="domain" description="EXS" evidence="7">
    <location>
        <begin position="216"/>
        <end position="455"/>
    </location>
</feature>
<dbReference type="PROSITE" id="PS51380">
    <property type="entry name" value="EXS"/>
    <property type="match status" value="1"/>
</dbReference>
<gene>
    <name evidence="8" type="ORF">M408DRAFT_175399</name>
</gene>
<evidence type="ECO:0000313" key="8">
    <source>
        <dbReference type="EMBL" id="KIM26938.1"/>
    </source>
</evidence>
<evidence type="ECO:0000259" key="7">
    <source>
        <dbReference type="PROSITE" id="PS51380"/>
    </source>
</evidence>
<feature type="transmembrane region" description="Helical" evidence="6">
    <location>
        <begin position="371"/>
        <end position="387"/>
    </location>
</feature>
<dbReference type="PANTHER" id="PTHR10783:SF46">
    <property type="entry name" value="PROTEIN ERD1 HOMOLOG 2"/>
    <property type="match status" value="1"/>
</dbReference>
<proteinExistence type="predicted"/>
<evidence type="ECO:0000256" key="6">
    <source>
        <dbReference type="SAM" id="Phobius"/>
    </source>
</evidence>
<dbReference type="STRING" id="933852.A0A0C2WKU1"/>
<evidence type="ECO:0000313" key="9">
    <source>
        <dbReference type="Proteomes" id="UP000054097"/>
    </source>
</evidence>
<dbReference type="PANTHER" id="PTHR10783">
    <property type="entry name" value="XENOTROPIC AND POLYTROPIC RETROVIRUS RECEPTOR 1-RELATED"/>
    <property type="match status" value="1"/>
</dbReference>
<dbReference type="Pfam" id="PF03124">
    <property type="entry name" value="EXS"/>
    <property type="match status" value="1"/>
</dbReference>
<comment type="subcellular location">
    <subcellularLocation>
        <location evidence="1">Membrane</location>
        <topology evidence="1">Multi-pass membrane protein</topology>
    </subcellularLocation>
</comment>
<evidence type="ECO:0000256" key="3">
    <source>
        <dbReference type="ARBA" id="ARBA00022989"/>
    </source>
</evidence>
<dbReference type="GO" id="GO:0005737">
    <property type="term" value="C:cytoplasm"/>
    <property type="evidence" value="ECO:0007669"/>
    <property type="project" value="TreeGrafter"/>
</dbReference>
<feature type="region of interest" description="Disordered" evidence="5">
    <location>
        <begin position="320"/>
        <end position="353"/>
    </location>
</feature>
<reference evidence="9" key="2">
    <citation type="submission" date="2015-01" db="EMBL/GenBank/DDBJ databases">
        <title>Evolutionary Origins and Diversification of the Mycorrhizal Mutualists.</title>
        <authorList>
            <consortium name="DOE Joint Genome Institute"/>
            <consortium name="Mycorrhizal Genomics Consortium"/>
            <person name="Kohler A."/>
            <person name="Kuo A."/>
            <person name="Nagy L.G."/>
            <person name="Floudas D."/>
            <person name="Copeland A."/>
            <person name="Barry K.W."/>
            <person name="Cichocki N."/>
            <person name="Veneault-Fourrey C."/>
            <person name="LaButti K."/>
            <person name="Lindquist E.A."/>
            <person name="Lipzen A."/>
            <person name="Lundell T."/>
            <person name="Morin E."/>
            <person name="Murat C."/>
            <person name="Riley R."/>
            <person name="Ohm R."/>
            <person name="Sun H."/>
            <person name="Tunlid A."/>
            <person name="Henrissat B."/>
            <person name="Grigoriev I.V."/>
            <person name="Hibbett D.S."/>
            <person name="Martin F."/>
        </authorList>
    </citation>
    <scope>NUCLEOTIDE SEQUENCE [LARGE SCALE GENOMIC DNA]</scope>
    <source>
        <strain evidence="9">MAFF 305830</strain>
    </source>
</reference>
<reference evidence="8 9" key="1">
    <citation type="submission" date="2014-04" db="EMBL/GenBank/DDBJ databases">
        <authorList>
            <consortium name="DOE Joint Genome Institute"/>
            <person name="Kuo A."/>
            <person name="Zuccaro A."/>
            <person name="Kohler A."/>
            <person name="Nagy L.G."/>
            <person name="Floudas D."/>
            <person name="Copeland A."/>
            <person name="Barry K.W."/>
            <person name="Cichocki N."/>
            <person name="Veneault-Fourrey C."/>
            <person name="LaButti K."/>
            <person name="Lindquist E.A."/>
            <person name="Lipzen A."/>
            <person name="Lundell T."/>
            <person name="Morin E."/>
            <person name="Murat C."/>
            <person name="Sun H."/>
            <person name="Tunlid A."/>
            <person name="Henrissat B."/>
            <person name="Grigoriev I.V."/>
            <person name="Hibbett D.S."/>
            <person name="Martin F."/>
            <person name="Nordberg H.P."/>
            <person name="Cantor M.N."/>
            <person name="Hua S.X."/>
        </authorList>
    </citation>
    <scope>NUCLEOTIDE SEQUENCE [LARGE SCALE GENOMIC DNA]</scope>
    <source>
        <strain evidence="8 9">MAFF 305830</strain>
    </source>
</reference>
<dbReference type="GO" id="GO:0016020">
    <property type="term" value="C:membrane"/>
    <property type="evidence" value="ECO:0007669"/>
    <property type="project" value="UniProtKB-SubCell"/>
</dbReference>
<dbReference type="InterPro" id="IPR004342">
    <property type="entry name" value="EXS_C"/>
</dbReference>
<keyword evidence="3 6" id="KW-1133">Transmembrane helix</keyword>
<keyword evidence="9" id="KW-1185">Reference proteome</keyword>
<sequence length="458" mass="51955">MDIDTETPTLIDTDSDFSLVFPLPYRCLLLVGIGILGWATNLQGLYFLGVDTSYALDIRRSLSLDNGYESLSASGVTSGSRLGRGSNNFAHPSTLYKPIYKLFASYGAFVLTSWLLFRLLSAGSKEDIDSSKFIPSLTILIILITLLWPWSFAQKHERYTFLRATLRCLTPSFSQKIHFSDVILADIFTSFAKVFGDFWLALRILSSSGHLWQLPPETGASQWITPCLMSLPYAIRFRQCISEYMTTKSSKPLYNAAKYATAFPVIFLSAAQRLVPDSKLPHGEHPLFRIWALSVFINSVYSFWWDVVNDWGLTLLKPSSSSTKRRRSMPPASVDGSGARLPKPASPITDSDPDANQYAGLRSQLLFQDPIIYYVAIFVNFILRFTWSLKLSSHLHHVADLEVGVFLVEALEILRRWIWVFIRVEWEILKLGREAENEDEYEFLMRENGETDVSDLSM</sequence>
<evidence type="ECO:0000256" key="4">
    <source>
        <dbReference type="ARBA" id="ARBA00023136"/>
    </source>
</evidence>
<organism evidence="8 9">
    <name type="scientific">Serendipita vermifera MAFF 305830</name>
    <dbReference type="NCBI Taxonomy" id="933852"/>
    <lineage>
        <taxon>Eukaryota</taxon>
        <taxon>Fungi</taxon>
        <taxon>Dikarya</taxon>
        <taxon>Basidiomycota</taxon>
        <taxon>Agaricomycotina</taxon>
        <taxon>Agaricomycetes</taxon>
        <taxon>Sebacinales</taxon>
        <taxon>Serendipitaceae</taxon>
        <taxon>Serendipita</taxon>
    </lineage>
</organism>
<feature type="transmembrane region" description="Helical" evidence="6">
    <location>
        <begin position="133"/>
        <end position="153"/>
    </location>
</feature>
<dbReference type="HOGENOM" id="CLU_024081_2_1_1"/>
<evidence type="ECO:0000256" key="5">
    <source>
        <dbReference type="SAM" id="MobiDB-lite"/>
    </source>
</evidence>
<dbReference type="EMBL" id="KN824302">
    <property type="protein sequence ID" value="KIM26938.1"/>
    <property type="molecule type" value="Genomic_DNA"/>
</dbReference>
<dbReference type="OrthoDB" id="2159384at2759"/>
<feature type="transmembrane region" description="Helical" evidence="6">
    <location>
        <begin position="102"/>
        <end position="121"/>
    </location>
</feature>
<evidence type="ECO:0000256" key="2">
    <source>
        <dbReference type="ARBA" id="ARBA00022692"/>
    </source>
</evidence>
<dbReference type="Proteomes" id="UP000054097">
    <property type="component" value="Unassembled WGS sequence"/>
</dbReference>
<name>A0A0C2WKU1_SERVB</name>
<keyword evidence="2 6" id="KW-0812">Transmembrane</keyword>
<accession>A0A0C2WKU1</accession>
<protein>
    <recommendedName>
        <fullName evidence="7">EXS domain-containing protein</fullName>
    </recommendedName>
</protein>
<dbReference type="AlphaFoldDB" id="A0A0C2WKU1"/>
<feature type="transmembrane region" description="Helical" evidence="6">
    <location>
        <begin position="28"/>
        <end position="50"/>
    </location>
</feature>
<evidence type="ECO:0000256" key="1">
    <source>
        <dbReference type="ARBA" id="ARBA00004141"/>
    </source>
</evidence>
<keyword evidence="4 6" id="KW-0472">Membrane</keyword>